<sequence length="164" mass="18777">MINLRENEGVLKTVRQHSSVMFGAIAWPAVLAGFVFWAFMKFGIDAFDYSREAVIGVVLLATLIILYNIYVWRKNVLIITNQRIILNSRPGMFSRTVTELLYQDIYELSFEQIGLLPMLNRYGRLIIKTPSGSETAFDKVPSPVEVVKTINEIRVKKKEDGDKF</sequence>
<keyword evidence="1" id="KW-1133">Transmembrane helix</keyword>
<protein>
    <recommendedName>
        <fullName evidence="2">YdbS-like PH domain-containing protein</fullName>
    </recommendedName>
</protein>
<evidence type="ECO:0000259" key="2">
    <source>
        <dbReference type="Pfam" id="PF03703"/>
    </source>
</evidence>
<dbReference type="EMBL" id="MGJV01000005">
    <property type="protein sequence ID" value="OGN15903.1"/>
    <property type="molecule type" value="Genomic_DNA"/>
</dbReference>
<feature type="transmembrane region" description="Helical" evidence="1">
    <location>
        <begin position="20"/>
        <end position="40"/>
    </location>
</feature>
<reference evidence="3 4" key="1">
    <citation type="journal article" date="2016" name="Nat. Commun.">
        <title>Thousands of microbial genomes shed light on interconnected biogeochemical processes in an aquifer system.</title>
        <authorList>
            <person name="Anantharaman K."/>
            <person name="Brown C.T."/>
            <person name="Hug L.A."/>
            <person name="Sharon I."/>
            <person name="Castelle C.J."/>
            <person name="Probst A.J."/>
            <person name="Thomas B.C."/>
            <person name="Singh A."/>
            <person name="Wilkins M.J."/>
            <person name="Karaoz U."/>
            <person name="Brodie E.L."/>
            <person name="Williams K.H."/>
            <person name="Hubbard S.S."/>
            <person name="Banfield J.F."/>
        </authorList>
    </citation>
    <scope>NUCLEOTIDE SEQUENCE [LARGE SCALE GENOMIC DNA]</scope>
</reference>
<dbReference type="Pfam" id="PF03703">
    <property type="entry name" value="bPH_2"/>
    <property type="match status" value="1"/>
</dbReference>
<proteinExistence type="predicted"/>
<evidence type="ECO:0000256" key="1">
    <source>
        <dbReference type="SAM" id="Phobius"/>
    </source>
</evidence>
<comment type="caution">
    <text evidence="3">The sequence shown here is derived from an EMBL/GenBank/DDBJ whole genome shotgun (WGS) entry which is preliminary data.</text>
</comment>
<accession>A0A1F8FRY9</accession>
<organism evidence="3 4">
    <name type="scientific">Candidatus Yanofskybacteria bacterium RIFCSPHIGHO2_02_FULL_43_22</name>
    <dbReference type="NCBI Taxonomy" id="1802681"/>
    <lineage>
        <taxon>Bacteria</taxon>
        <taxon>Candidatus Yanofskyibacteriota</taxon>
    </lineage>
</organism>
<dbReference type="InterPro" id="IPR005182">
    <property type="entry name" value="YdbS-like_PH"/>
</dbReference>
<feature type="transmembrane region" description="Helical" evidence="1">
    <location>
        <begin position="52"/>
        <end position="72"/>
    </location>
</feature>
<evidence type="ECO:0000313" key="3">
    <source>
        <dbReference type="EMBL" id="OGN15903.1"/>
    </source>
</evidence>
<feature type="domain" description="YdbS-like PH" evidence="2">
    <location>
        <begin position="72"/>
        <end position="149"/>
    </location>
</feature>
<keyword evidence="1" id="KW-0812">Transmembrane</keyword>
<dbReference type="AlphaFoldDB" id="A0A1F8FRY9"/>
<evidence type="ECO:0000313" key="4">
    <source>
        <dbReference type="Proteomes" id="UP000176581"/>
    </source>
</evidence>
<dbReference type="Proteomes" id="UP000176581">
    <property type="component" value="Unassembled WGS sequence"/>
</dbReference>
<name>A0A1F8FRY9_9BACT</name>
<gene>
    <name evidence="3" type="ORF">A3J47_02835</name>
</gene>
<keyword evidence="1" id="KW-0472">Membrane</keyword>